<feature type="domain" description="NTP pyrophosphohydrolase MazG-like" evidence="5">
    <location>
        <begin position="191"/>
        <end position="251"/>
    </location>
</feature>
<dbReference type="InterPro" id="IPR048015">
    <property type="entry name" value="NTP-PPase_MazG-like_N"/>
</dbReference>
<dbReference type="InterPro" id="IPR048011">
    <property type="entry name" value="NTP-PPase_MazG-like_C"/>
</dbReference>
<dbReference type="Pfam" id="PF03819">
    <property type="entry name" value="MazG"/>
    <property type="match status" value="2"/>
</dbReference>
<proteinExistence type="inferred from homology"/>
<dbReference type="NCBIfam" id="TIGR00444">
    <property type="entry name" value="mazG"/>
    <property type="match status" value="1"/>
</dbReference>
<organism evidence="6 7">
    <name type="scientific">Enterovirga rhinocerotis</name>
    <dbReference type="NCBI Taxonomy" id="1339210"/>
    <lineage>
        <taxon>Bacteria</taxon>
        <taxon>Pseudomonadati</taxon>
        <taxon>Pseudomonadota</taxon>
        <taxon>Alphaproteobacteria</taxon>
        <taxon>Hyphomicrobiales</taxon>
        <taxon>Methylobacteriaceae</taxon>
        <taxon>Enterovirga</taxon>
    </lineage>
</organism>
<comment type="caution">
    <text evidence="6">The sequence shown here is derived from an EMBL/GenBank/DDBJ whole genome shotgun (WGS) entry which is preliminary data.</text>
</comment>
<dbReference type="OrthoDB" id="9808939at2"/>
<comment type="similarity">
    <text evidence="2">Belongs to the nucleoside triphosphate pyrophosphohydrolase family.</text>
</comment>
<dbReference type="GO" id="GO:0006950">
    <property type="term" value="P:response to stress"/>
    <property type="evidence" value="ECO:0007669"/>
    <property type="project" value="UniProtKB-ARBA"/>
</dbReference>
<dbReference type="GO" id="GO:0006203">
    <property type="term" value="P:dGTP catabolic process"/>
    <property type="evidence" value="ECO:0007669"/>
    <property type="project" value="TreeGrafter"/>
</dbReference>
<dbReference type="PANTHER" id="PTHR30522">
    <property type="entry name" value="NUCLEOSIDE TRIPHOSPHATE PYROPHOSPHOHYDROLASE"/>
    <property type="match status" value="1"/>
</dbReference>
<name>A0A4R7C7L6_9HYPH</name>
<evidence type="ECO:0000259" key="5">
    <source>
        <dbReference type="Pfam" id="PF03819"/>
    </source>
</evidence>
<evidence type="ECO:0000313" key="6">
    <source>
        <dbReference type="EMBL" id="TDR94291.1"/>
    </source>
</evidence>
<dbReference type="PANTHER" id="PTHR30522:SF0">
    <property type="entry name" value="NUCLEOSIDE TRIPHOSPHATE PYROPHOSPHOHYDROLASE"/>
    <property type="match status" value="1"/>
</dbReference>
<accession>A0A4R7C7L6</accession>
<evidence type="ECO:0000256" key="1">
    <source>
        <dbReference type="ARBA" id="ARBA00052141"/>
    </source>
</evidence>
<dbReference type="GO" id="GO:0046052">
    <property type="term" value="P:UTP catabolic process"/>
    <property type="evidence" value="ECO:0007669"/>
    <property type="project" value="TreeGrafter"/>
</dbReference>
<dbReference type="EMBL" id="SNZR01000011">
    <property type="protein sequence ID" value="TDR94291.1"/>
    <property type="molecule type" value="Genomic_DNA"/>
</dbReference>
<dbReference type="GO" id="GO:0047693">
    <property type="term" value="F:ATP diphosphatase activity"/>
    <property type="evidence" value="ECO:0007669"/>
    <property type="project" value="UniProtKB-EC"/>
</dbReference>
<dbReference type="InterPro" id="IPR011551">
    <property type="entry name" value="NTP_PyrPHydrolase_MazG"/>
</dbReference>
<dbReference type="CDD" id="cd11529">
    <property type="entry name" value="NTP-PPase_MazG_Cterm"/>
    <property type="match status" value="1"/>
</dbReference>
<dbReference type="CDD" id="cd11528">
    <property type="entry name" value="NTP-PPase_MazG_Nterm"/>
    <property type="match status" value="1"/>
</dbReference>
<sequence length="290" mass="32248">MTDISAKPDPDLAPSREIDVLLRIMAALRTPRTGCPWDLDQTFETIAPYTIEEAYEVADAIERGDLEDLRDELGDLLLQVVFHARMAEERGAFDFGGVVAAITAKLIRRHPHVFGDTRDLTPDEVKQLWDRIKQAEKAERRKRLAARGEAPDAPASILDGVTRALPALTRAEKLTRRAAGVGFTWPDAVSVIDKIEEELAELREAVLAARPDEMAEELGDLIFTVANLGRQLDIDPEAALAATNAKFERRFRSVEAALARDGRTPATSDLSEMDRLWDDAKRAEKARRDA</sequence>
<evidence type="ECO:0000256" key="2">
    <source>
        <dbReference type="ARBA" id="ARBA00061115"/>
    </source>
</evidence>
<dbReference type="FunFam" id="1.10.287.1080:FF:000001">
    <property type="entry name" value="Nucleoside triphosphate pyrophosphohydrolase"/>
    <property type="match status" value="1"/>
</dbReference>
<dbReference type="Gene3D" id="1.10.287.1080">
    <property type="entry name" value="MazG-like"/>
    <property type="match status" value="2"/>
</dbReference>
<dbReference type="GO" id="GO:0046047">
    <property type="term" value="P:TTP catabolic process"/>
    <property type="evidence" value="ECO:0007669"/>
    <property type="project" value="TreeGrafter"/>
</dbReference>
<evidence type="ECO:0000256" key="4">
    <source>
        <dbReference type="ARBA" id="ARBA00074799"/>
    </source>
</evidence>
<dbReference type="SUPFAM" id="SSF101386">
    <property type="entry name" value="all-alpha NTP pyrophosphatases"/>
    <property type="match status" value="2"/>
</dbReference>
<dbReference type="GO" id="GO:0046081">
    <property type="term" value="P:dUTP catabolic process"/>
    <property type="evidence" value="ECO:0007669"/>
    <property type="project" value="TreeGrafter"/>
</dbReference>
<dbReference type="FunFam" id="1.10.287.1080:FF:000003">
    <property type="entry name" value="Nucleoside triphosphate pyrophosphohydrolase"/>
    <property type="match status" value="1"/>
</dbReference>
<keyword evidence="7" id="KW-1185">Reference proteome</keyword>
<comment type="catalytic activity">
    <reaction evidence="1">
        <text>ATP + H2O = AMP + diphosphate + H(+)</text>
        <dbReference type="Rhea" id="RHEA:14245"/>
        <dbReference type="ChEBI" id="CHEBI:15377"/>
        <dbReference type="ChEBI" id="CHEBI:15378"/>
        <dbReference type="ChEBI" id="CHEBI:30616"/>
        <dbReference type="ChEBI" id="CHEBI:33019"/>
        <dbReference type="ChEBI" id="CHEBI:456215"/>
        <dbReference type="EC" id="3.6.1.8"/>
    </reaction>
</comment>
<dbReference type="GO" id="GO:0046061">
    <property type="term" value="P:dATP catabolic process"/>
    <property type="evidence" value="ECO:0007669"/>
    <property type="project" value="TreeGrafter"/>
</dbReference>
<dbReference type="InterPro" id="IPR004518">
    <property type="entry name" value="MazG-like_dom"/>
</dbReference>
<evidence type="ECO:0000256" key="3">
    <source>
        <dbReference type="ARBA" id="ARBA00066372"/>
    </source>
</evidence>
<dbReference type="AlphaFoldDB" id="A0A4R7C7L6"/>
<dbReference type="RefSeq" id="WP_133769202.1">
    <property type="nucleotide sequence ID" value="NZ_SNZR01000011.1"/>
</dbReference>
<feature type="domain" description="NTP pyrophosphohydrolase MazG-like" evidence="5">
    <location>
        <begin position="41"/>
        <end position="114"/>
    </location>
</feature>
<dbReference type="Proteomes" id="UP000295122">
    <property type="component" value="Unassembled WGS sequence"/>
</dbReference>
<evidence type="ECO:0000313" key="7">
    <source>
        <dbReference type="Proteomes" id="UP000295122"/>
    </source>
</evidence>
<protein>
    <recommendedName>
        <fullName evidence="4">Nucleoside triphosphate pyrophosphohydrolase</fullName>
        <ecNumber evidence="3">3.6.1.8</ecNumber>
    </recommendedName>
</protein>
<reference evidence="6 7" key="1">
    <citation type="submission" date="2019-03" db="EMBL/GenBank/DDBJ databases">
        <title>Genomic Encyclopedia of Type Strains, Phase IV (KMG-IV): sequencing the most valuable type-strain genomes for metagenomic binning, comparative biology and taxonomic classification.</title>
        <authorList>
            <person name="Goeker M."/>
        </authorList>
    </citation>
    <scope>NUCLEOTIDE SEQUENCE [LARGE SCALE GENOMIC DNA]</scope>
    <source>
        <strain evidence="6 7">DSM 25903</strain>
    </source>
</reference>
<dbReference type="GO" id="GO:0046076">
    <property type="term" value="P:dTTP catabolic process"/>
    <property type="evidence" value="ECO:0007669"/>
    <property type="project" value="TreeGrafter"/>
</dbReference>
<dbReference type="NCBIfam" id="NF007113">
    <property type="entry name" value="PRK09562.1"/>
    <property type="match status" value="1"/>
</dbReference>
<gene>
    <name evidence="6" type="ORF">EV668_1575</name>
</gene>
<dbReference type="EC" id="3.6.1.8" evidence="3"/>